<proteinExistence type="predicted"/>
<accession>A0ACC3NQ43</accession>
<name>A0ACC3NQ43_9PEZI</name>
<sequence>MSDVKIPKKCKAGVVVNPGPDFHLEVEDVDVPEPGPNDLLIRLNCTGLCMSDVHYMLKDLPMRFFMDECGVRSPGHEGAGVVVKVGDSVKDWKVGDRAGIKA</sequence>
<dbReference type="Proteomes" id="UP001281147">
    <property type="component" value="Unassembled WGS sequence"/>
</dbReference>
<gene>
    <name evidence="1" type="ORF">LTR37_003543</name>
</gene>
<organism evidence="1 2">
    <name type="scientific">Vermiconidia calcicola</name>
    <dbReference type="NCBI Taxonomy" id="1690605"/>
    <lineage>
        <taxon>Eukaryota</taxon>
        <taxon>Fungi</taxon>
        <taxon>Dikarya</taxon>
        <taxon>Ascomycota</taxon>
        <taxon>Pezizomycotina</taxon>
        <taxon>Dothideomycetes</taxon>
        <taxon>Dothideomycetidae</taxon>
        <taxon>Mycosphaerellales</taxon>
        <taxon>Extremaceae</taxon>
        <taxon>Vermiconidia</taxon>
    </lineage>
</organism>
<evidence type="ECO:0000313" key="1">
    <source>
        <dbReference type="EMBL" id="KAK3720880.1"/>
    </source>
</evidence>
<comment type="caution">
    <text evidence="1">The sequence shown here is derived from an EMBL/GenBank/DDBJ whole genome shotgun (WGS) entry which is preliminary data.</text>
</comment>
<dbReference type="EMBL" id="JAUTXU010000020">
    <property type="protein sequence ID" value="KAK3720880.1"/>
    <property type="molecule type" value="Genomic_DNA"/>
</dbReference>
<reference evidence="1" key="1">
    <citation type="submission" date="2023-07" db="EMBL/GenBank/DDBJ databases">
        <title>Black Yeasts Isolated from many extreme environments.</title>
        <authorList>
            <person name="Coleine C."/>
            <person name="Stajich J.E."/>
            <person name="Selbmann L."/>
        </authorList>
    </citation>
    <scope>NUCLEOTIDE SEQUENCE</scope>
    <source>
        <strain evidence="1">CCFEE 5714</strain>
    </source>
</reference>
<protein>
    <submittedName>
        <fullName evidence="1">Uncharacterized protein</fullName>
    </submittedName>
</protein>
<evidence type="ECO:0000313" key="2">
    <source>
        <dbReference type="Proteomes" id="UP001281147"/>
    </source>
</evidence>
<keyword evidence="2" id="KW-1185">Reference proteome</keyword>